<evidence type="ECO:0000313" key="2">
    <source>
        <dbReference type="Proteomes" id="UP000308768"/>
    </source>
</evidence>
<dbReference type="AlphaFoldDB" id="A0A4V5NER3"/>
<gene>
    <name evidence="1" type="ORF">B0A49_11401</name>
</gene>
<dbReference type="STRING" id="331657.A0A4V5NER3"/>
<keyword evidence="2" id="KW-1185">Reference proteome</keyword>
<organism evidence="1 2">
    <name type="scientific">Cryomyces minteri</name>
    <dbReference type="NCBI Taxonomy" id="331657"/>
    <lineage>
        <taxon>Eukaryota</taxon>
        <taxon>Fungi</taxon>
        <taxon>Dikarya</taxon>
        <taxon>Ascomycota</taxon>
        <taxon>Pezizomycotina</taxon>
        <taxon>Dothideomycetes</taxon>
        <taxon>Dothideomycetes incertae sedis</taxon>
        <taxon>Cryomyces</taxon>
    </lineage>
</organism>
<evidence type="ECO:0000313" key="1">
    <source>
        <dbReference type="EMBL" id="TKA63419.1"/>
    </source>
</evidence>
<dbReference type="OrthoDB" id="60033at2759"/>
<dbReference type="Gene3D" id="3.30.450.20">
    <property type="entry name" value="PAS domain"/>
    <property type="match status" value="1"/>
</dbReference>
<proteinExistence type="predicted"/>
<name>A0A4V5NER3_9PEZI</name>
<comment type="caution">
    <text evidence="1">The sequence shown here is derived from an EMBL/GenBank/DDBJ whole genome shotgun (WGS) entry which is preliminary data.</text>
</comment>
<sequence>MASPHPAAMYWGPDLIAIYNEAYVLLAGQKHPDLMGQSYAVAWAEIWDEVKDVFANAVATGEATMKDDDCLFMKRNNYLEETYFS</sequence>
<accession>A0A4V5NER3</accession>
<reference evidence="1 2" key="1">
    <citation type="submission" date="2017-03" db="EMBL/GenBank/DDBJ databases">
        <title>Genomes of endolithic fungi from Antarctica.</title>
        <authorList>
            <person name="Coleine C."/>
            <person name="Masonjones S."/>
            <person name="Stajich J.E."/>
        </authorList>
    </citation>
    <scope>NUCLEOTIDE SEQUENCE [LARGE SCALE GENOMIC DNA]</scope>
    <source>
        <strain evidence="1 2">CCFEE 5187</strain>
    </source>
</reference>
<feature type="non-terminal residue" evidence="1">
    <location>
        <position position="85"/>
    </location>
</feature>
<protein>
    <submittedName>
        <fullName evidence="1">Uncharacterized protein</fullName>
    </submittedName>
</protein>
<dbReference type="Proteomes" id="UP000308768">
    <property type="component" value="Unassembled WGS sequence"/>
</dbReference>
<dbReference type="EMBL" id="NAJN01001404">
    <property type="protein sequence ID" value="TKA63419.1"/>
    <property type="molecule type" value="Genomic_DNA"/>
</dbReference>